<dbReference type="Pfam" id="PF14958">
    <property type="entry name" value="PAAT-like"/>
    <property type="match status" value="1"/>
</dbReference>
<dbReference type="CTD" id="8236042"/>
<gene>
    <name evidence="4" type="primary">8236042</name>
    <name evidence="3" type="ORF">Phum_PHUM317690</name>
</gene>
<evidence type="ECO:0000256" key="1">
    <source>
        <dbReference type="SAM" id="Coils"/>
    </source>
</evidence>
<dbReference type="RefSeq" id="XP_002427405.1">
    <property type="nucleotide sequence ID" value="XM_002427360.1"/>
</dbReference>
<reference evidence="3" key="2">
    <citation type="submission" date="2007-04" db="EMBL/GenBank/DDBJ databases">
        <title>The genome of the human body louse.</title>
        <authorList>
            <consortium name="The Human Body Louse Genome Consortium"/>
            <person name="Kirkness E."/>
            <person name="Walenz B."/>
            <person name="Hass B."/>
            <person name="Bruggner R."/>
            <person name="Strausberg R."/>
        </authorList>
    </citation>
    <scope>NUCLEOTIDE SEQUENCE</scope>
    <source>
        <strain evidence="3">USDA</strain>
    </source>
</reference>
<dbReference type="OrthoDB" id="7880149at2759"/>
<proteinExistence type="predicted"/>
<dbReference type="AlphaFoldDB" id="E0VMR1"/>
<organism>
    <name type="scientific">Pediculus humanus subsp. corporis</name>
    <name type="common">Body louse</name>
    <dbReference type="NCBI Taxonomy" id="121224"/>
    <lineage>
        <taxon>Eukaryota</taxon>
        <taxon>Metazoa</taxon>
        <taxon>Ecdysozoa</taxon>
        <taxon>Arthropoda</taxon>
        <taxon>Hexapoda</taxon>
        <taxon>Insecta</taxon>
        <taxon>Pterygota</taxon>
        <taxon>Neoptera</taxon>
        <taxon>Paraneoptera</taxon>
        <taxon>Psocodea</taxon>
        <taxon>Troctomorpha</taxon>
        <taxon>Phthiraptera</taxon>
        <taxon>Anoplura</taxon>
        <taxon>Pediculidae</taxon>
        <taxon>Pediculus</taxon>
    </lineage>
</organism>
<dbReference type="EMBL" id="AAZO01003689">
    <property type="status" value="NOT_ANNOTATED_CDS"/>
    <property type="molecule type" value="Genomic_DNA"/>
</dbReference>
<dbReference type="InParanoid" id="E0VMR1"/>
<dbReference type="InterPro" id="IPR028043">
    <property type="entry name" value="PAAT-like"/>
</dbReference>
<evidence type="ECO:0000313" key="4">
    <source>
        <dbReference type="EnsemblMetazoa" id="PHUM317690-PA"/>
    </source>
</evidence>
<protein>
    <submittedName>
        <fullName evidence="3 4">Uncharacterized protein</fullName>
    </submittedName>
</protein>
<dbReference type="Proteomes" id="UP000009046">
    <property type="component" value="Unassembled WGS sequence"/>
</dbReference>
<dbReference type="EMBL" id="DS235322">
    <property type="protein sequence ID" value="EEB14667.1"/>
    <property type="molecule type" value="Genomic_DNA"/>
</dbReference>
<keyword evidence="1" id="KW-0175">Coiled coil</keyword>
<accession>E0VMR1</accession>
<dbReference type="VEuPathDB" id="VectorBase:PHUM317690"/>
<name>E0VMR1_PEDHC</name>
<evidence type="ECO:0000313" key="5">
    <source>
        <dbReference type="Proteomes" id="UP000009046"/>
    </source>
</evidence>
<keyword evidence="5" id="KW-1185">Reference proteome</keyword>
<dbReference type="EnsemblMetazoa" id="PHUM317690-RA">
    <property type="protein sequence ID" value="PHUM317690-PA"/>
    <property type="gene ID" value="PHUM317690"/>
</dbReference>
<sequence>MVEKCICLTQEPNREKKENTNLKPEIIIKSIYPIKEIELISEASLVEIFGKDNEYLFTCESNFIDEWEEMAVYKTKIDLPNLFYCNIKCSKLRNPNSIWLYSIQLSVDKSLTLNQKSNVFNLENVNILLSKCNQPISVRAAKFKNLFELYNKNSHELEHIKNQGGLQWENFFKAFNSSNTYELFKKLDFKNELMNSESQLSENFNESFPLSSTSSNISKKVHQESSTNKNSLDLEPLKTYINKKFLDMKEDILKEMELKVNEIREENNFYFNKIILALNDMNINSNTSFLKVG</sequence>
<dbReference type="HOGENOM" id="CLU_950935_0_0_1"/>
<reference evidence="3" key="1">
    <citation type="submission" date="2007-04" db="EMBL/GenBank/DDBJ databases">
        <title>Annotation of Pediculus humanus corporis strain USDA.</title>
        <authorList>
            <person name="Kirkness E."/>
            <person name="Hannick L."/>
            <person name="Hass B."/>
            <person name="Bruggner R."/>
            <person name="Lawson D."/>
            <person name="Bidwell S."/>
            <person name="Joardar V."/>
            <person name="Caler E."/>
            <person name="Walenz B."/>
            <person name="Inman J."/>
            <person name="Schobel S."/>
            <person name="Galinsky K."/>
            <person name="Amedeo P."/>
            <person name="Strausberg R."/>
        </authorList>
    </citation>
    <scope>NUCLEOTIDE SEQUENCE</scope>
    <source>
        <strain evidence="3">USDA</strain>
    </source>
</reference>
<evidence type="ECO:0000256" key="2">
    <source>
        <dbReference type="SAM" id="MobiDB-lite"/>
    </source>
</evidence>
<feature type="region of interest" description="Disordered" evidence="2">
    <location>
        <begin position="205"/>
        <end position="225"/>
    </location>
</feature>
<dbReference type="KEGG" id="phu:Phum_PHUM317690"/>
<reference evidence="4" key="3">
    <citation type="submission" date="2021-02" db="UniProtKB">
        <authorList>
            <consortium name="EnsemblMetazoa"/>
        </authorList>
    </citation>
    <scope>IDENTIFICATION</scope>
    <source>
        <strain evidence="4">USDA</strain>
    </source>
</reference>
<dbReference type="GeneID" id="8236042"/>
<evidence type="ECO:0000313" key="3">
    <source>
        <dbReference type="EMBL" id="EEB14667.1"/>
    </source>
</evidence>
<feature type="coiled-coil region" evidence="1">
    <location>
        <begin position="246"/>
        <end position="273"/>
    </location>
</feature>